<dbReference type="Gene3D" id="3.40.50.720">
    <property type="entry name" value="NAD(P)-binding Rossmann-like Domain"/>
    <property type="match status" value="1"/>
</dbReference>
<sequence length="95" mass="10817">MSIRNMHYLWKTDRLGQKTADLQSATTRVGIPGFHVQLVISRESDSWPRSLDDSEAKKDWGWHIEYGMDEMVEVMLALIQRDTQSNAPNAKAANA</sequence>
<dbReference type="STRING" id="53326.A0A016WY96"/>
<reference evidence="2" key="1">
    <citation type="journal article" date="2015" name="Nat. Genet.">
        <title>The genome and transcriptome of the zoonotic hookworm Ancylostoma ceylanicum identify infection-specific gene families.</title>
        <authorList>
            <person name="Schwarz E.M."/>
            <person name="Hu Y."/>
            <person name="Antoshechkin I."/>
            <person name="Miller M.M."/>
            <person name="Sternberg P.W."/>
            <person name="Aroian R.V."/>
        </authorList>
    </citation>
    <scope>NUCLEOTIDE SEQUENCE</scope>
    <source>
        <strain evidence="2">HY135</strain>
    </source>
</reference>
<proteinExistence type="predicted"/>
<protein>
    <submittedName>
        <fullName evidence="1">Uncharacterized protein</fullName>
    </submittedName>
</protein>
<keyword evidence="2" id="KW-1185">Reference proteome</keyword>
<accession>A0A016WY96</accession>
<evidence type="ECO:0000313" key="2">
    <source>
        <dbReference type="Proteomes" id="UP000024635"/>
    </source>
</evidence>
<dbReference type="AlphaFoldDB" id="A0A016WY96"/>
<dbReference type="EMBL" id="JARK01000055">
    <property type="protein sequence ID" value="EYC44615.1"/>
    <property type="molecule type" value="Genomic_DNA"/>
</dbReference>
<dbReference type="OrthoDB" id="10058185at2759"/>
<organism evidence="1 2">
    <name type="scientific">Ancylostoma ceylanicum</name>
    <dbReference type="NCBI Taxonomy" id="53326"/>
    <lineage>
        <taxon>Eukaryota</taxon>
        <taxon>Metazoa</taxon>
        <taxon>Ecdysozoa</taxon>
        <taxon>Nematoda</taxon>
        <taxon>Chromadorea</taxon>
        <taxon>Rhabditida</taxon>
        <taxon>Rhabditina</taxon>
        <taxon>Rhabditomorpha</taxon>
        <taxon>Strongyloidea</taxon>
        <taxon>Ancylostomatidae</taxon>
        <taxon>Ancylostomatinae</taxon>
        <taxon>Ancylostoma</taxon>
    </lineage>
</organism>
<evidence type="ECO:0000313" key="1">
    <source>
        <dbReference type="EMBL" id="EYC44615.1"/>
    </source>
</evidence>
<gene>
    <name evidence="1" type="primary">Acey_s0455.g1754</name>
    <name evidence="1" type="ORF">Y032_0455g1754</name>
</gene>
<comment type="caution">
    <text evidence="1">The sequence shown here is derived from an EMBL/GenBank/DDBJ whole genome shotgun (WGS) entry which is preliminary data.</text>
</comment>
<dbReference type="Proteomes" id="UP000024635">
    <property type="component" value="Unassembled WGS sequence"/>
</dbReference>
<name>A0A016WY96_9BILA</name>